<accession>A0A453FTX9</accession>
<protein>
    <submittedName>
        <fullName evidence="5">Uncharacterized protein</fullName>
    </submittedName>
</protein>
<dbReference type="Gramene" id="AET3Gv20779300.5">
    <property type="protein sequence ID" value="AET3Gv20779300.5"/>
    <property type="gene ID" value="AET3Gv20779300"/>
</dbReference>
<dbReference type="InterPro" id="IPR036322">
    <property type="entry name" value="WD40_repeat_dom_sf"/>
</dbReference>
<evidence type="ECO:0000256" key="3">
    <source>
        <dbReference type="PROSITE-ProRule" id="PRU00221"/>
    </source>
</evidence>
<evidence type="ECO:0000256" key="2">
    <source>
        <dbReference type="ARBA" id="ARBA00022737"/>
    </source>
</evidence>
<dbReference type="AlphaFoldDB" id="A0A453FTX9"/>
<evidence type="ECO:0000256" key="1">
    <source>
        <dbReference type="ARBA" id="ARBA00022574"/>
    </source>
</evidence>
<dbReference type="PROSITE" id="PS50294">
    <property type="entry name" value="WD_REPEATS_REGION"/>
    <property type="match status" value="2"/>
</dbReference>
<evidence type="ECO:0000313" key="6">
    <source>
        <dbReference type="Proteomes" id="UP000015105"/>
    </source>
</evidence>
<keyword evidence="2" id="KW-0677">Repeat</keyword>
<dbReference type="Proteomes" id="UP000015105">
    <property type="component" value="Chromosome 3D"/>
</dbReference>
<dbReference type="EnsemblPlants" id="AET3Gv20779300.5">
    <property type="protein sequence ID" value="AET3Gv20779300.5"/>
    <property type="gene ID" value="AET3Gv20779300"/>
</dbReference>
<dbReference type="InterPro" id="IPR001680">
    <property type="entry name" value="WD40_rpt"/>
</dbReference>
<dbReference type="PROSITE" id="PS00678">
    <property type="entry name" value="WD_REPEATS_1"/>
    <property type="match status" value="1"/>
</dbReference>
<dbReference type="PANTHER" id="PTHR19854:SF22">
    <property type="match status" value="1"/>
</dbReference>
<reference evidence="5" key="4">
    <citation type="submission" date="2019-03" db="UniProtKB">
        <authorList>
            <consortium name="EnsemblPlants"/>
        </authorList>
    </citation>
    <scope>IDENTIFICATION</scope>
</reference>
<reference evidence="5" key="5">
    <citation type="journal article" date="2021" name="G3 (Bethesda)">
        <title>Aegilops tauschii genome assembly Aet v5.0 features greater sequence contiguity and improved annotation.</title>
        <authorList>
            <person name="Wang L."/>
            <person name="Zhu T."/>
            <person name="Rodriguez J.C."/>
            <person name="Deal K.R."/>
            <person name="Dubcovsky J."/>
            <person name="McGuire P.E."/>
            <person name="Lux T."/>
            <person name="Spannagl M."/>
            <person name="Mayer K.F.X."/>
            <person name="Baldrich P."/>
            <person name="Meyers B.C."/>
            <person name="Huo N."/>
            <person name="Gu Y.Q."/>
            <person name="Zhou H."/>
            <person name="Devos K.M."/>
            <person name="Bennetzen J.L."/>
            <person name="Unver T."/>
            <person name="Budak H."/>
            <person name="Gulick P.J."/>
            <person name="Galiba G."/>
            <person name="Kalapos B."/>
            <person name="Nelson D.R."/>
            <person name="Li P."/>
            <person name="You F.M."/>
            <person name="Luo M.C."/>
            <person name="Dvorak J."/>
        </authorList>
    </citation>
    <scope>NUCLEOTIDE SEQUENCE [LARGE SCALE GENOMIC DNA]</scope>
    <source>
        <strain evidence="5">cv. AL8/78</strain>
    </source>
</reference>
<feature type="repeat" description="WD" evidence="3">
    <location>
        <begin position="50"/>
        <end position="91"/>
    </location>
</feature>
<dbReference type="PROSITE" id="PS50082">
    <property type="entry name" value="WD_REPEATS_2"/>
    <property type="match status" value="2"/>
</dbReference>
<reference evidence="6" key="2">
    <citation type="journal article" date="2017" name="Nat. Plants">
        <title>The Aegilops tauschii genome reveals multiple impacts of transposons.</title>
        <authorList>
            <person name="Zhao G."/>
            <person name="Zou C."/>
            <person name="Li K."/>
            <person name="Wang K."/>
            <person name="Li T."/>
            <person name="Gao L."/>
            <person name="Zhang X."/>
            <person name="Wang H."/>
            <person name="Yang Z."/>
            <person name="Liu X."/>
            <person name="Jiang W."/>
            <person name="Mao L."/>
            <person name="Kong X."/>
            <person name="Jiao Y."/>
            <person name="Jia J."/>
        </authorList>
    </citation>
    <scope>NUCLEOTIDE SEQUENCE [LARGE SCALE GENOMIC DNA]</scope>
    <source>
        <strain evidence="6">cv. AL8/78</strain>
    </source>
</reference>
<dbReference type="SMART" id="SM00320">
    <property type="entry name" value="WD40"/>
    <property type="match status" value="5"/>
</dbReference>
<sequence>LHIFPCLGIGVERWTGHNCFLCLSRTSPSGMASDRERPRRRPSPDPVAVLRGHRAAVSDACFHHALPLLFSGAADGELRVWDTASHRTVSSIWAHGGAAGVYSIAAGAGLGNTIISQGRDGLCKGWAIEEAGLSRRPIFTIKTSTYHFCKMSLFKVPCSAHGTQTSLSGSNGGTEPQRVPTEDNTGSDVVNLAEGTQEYEQGRSLDGKNILAIAGQESSEVELWDIENSRKIMCLPQRCSANMTGRLTKKKGLCMAVQAFIPCESGGYVNILSSYEDGSTLWWDVRKPGSPLSSVKYHLESALSIAIDGLCTGGISGGADNKVAMFALDHQQGTFSLRNEIEIEQPGIAGIAIRPDNKIAATAGWDHRIRVYNYNKGNALAVLKYHSATCAVVTFSHDCKLLASCSADTTVALWELYPPKTPSKVLMATEEVER</sequence>
<evidence type="ECO:0000256" key="4">
    <source>
        <dbReference type="SAM" id="MobiDB-lite"/>
    </source>
</evidence>
<dbReference type="Pfam" id="PF00400">
    <property type="entry name" value="WD40"/>
    <property type="match status" value="3"/>
</dbReference>
<dbReference type="Gene3D" id="2.130.10.10">
    <property type="entry name" value="YVTN repeat-like/Quinoprotein amine dehydrogenase"/>
    <property type="match status" value="2"/>
</dbReference>
<dbReference type="InterPro" id="IPR015943">
    <property type="entry name" value="WD40/YVTN_repeat-like_dom_sf"/>
</dbReference>
<keyword evidence="6" id="KW-1185">Reference proteome</keyword>
<feature type="repeat" description="WD" evidence="3">
    <location>
        <begin position="383"/>
        <end position="416"/>
    </location>
</feature>
<dbReference type="STRING" id="200361.A0A453FTX9"/>
<evidence type="ECO:0000313" key="5">
    <source>
        <dbReference type="EnsemblPlants" id="AET3Gv20779300.5"/>
    </source>
</evidence>
<reference evidence="5" key="3">
    <citation type="journal article" date="2017" name="Nature">
        <title>Genome sequence of the progenitor of the wheat D genome Aegilops tauschii.</title>
        <authorList>
            <person name="Luo M.C."/>
            <person name="Gu Y.Q."/>
            <person name="Puiu D."/>
            <person name="Wang H."/>
            <person name="Twardziok S.O."/>
            <person name="Deal K.R."/>
            <person name="Huo N."/>
            <person name="Zhu T."/>
            <person name="Wang L."/>
            <person name="Wang Y."/>
            <person name="McGuire P.E."/>
            <person name="Liu S."/>
            <person name="Long H."/>
            <person name="Ramasamy R.K."/>
            <person name="Rodriguez J.C."/>
            <person name="Van S.L."/>
            <person name="Yuan L."/>
            <person name="Wang Z."/>
            <person name="Xia Z."/>
            <person name="Xiao L."/>
            <person name="Anderson O.D."/>
            <person name="Ouyang S."/>
            <person name="Liang Y."/>
            <person name="Zimin A.V."/>
            <person name="Pertea G."/>
            <person name="Qi P."/>
            <person name="Bennetzen J.L."/>
            <person name="Dai X."/>
            <person name="Dawson M.W."/>
            <person name="Muller H.G."/>
            <person name="Kugler K."/>
            <person name="Rivarola-Duarte L."/>
            <person name="Spannagl M."/>
            <person name="Mayer K.F.X."/>
            <person name="Lu F.H."/>
            <person name="Bevan M.W."/>
            <person name="Leroy P."/>
            <person name="Li P."/>
            <person name="You F.M."/>
            <person name="Sun Q."/>
            <person name="Liu Z."/>
            <person name="Lyons E."/>
            <person name="Wicker T."/>
            <person name="Salzberg S.L."/>
            <person name="Devos K.M."/>
            <person name="Dvorak J."/>
        </authorList>
    </citation>
    <scope>NUCLEOTIDE SEQUENCE [LARGE SCALE GENOMIC DNA]</scope>
    <source>
        <strain evidence="5">cv. AL8/78</strain>
    </source>
</reference>
<reference evidence="6" key="1">
    <citation type="journal article" date="2014" name="Science">
        <title>Ancient hybridizations among the ancestral genomes of bread wheat.</title>
        <authorList>
            <consortium name="International Wheat Genome Sequencing Consortium,"/>
            <person name="Marcussen T."/>
            <person name="Sandve S.R."/>
            <person name="Heier L."/>
            <person name="Spannagl M."/>
            <person name="Pfeifer M."/>
            <person name="Jakobsen K.S."/>
            <person name="Wulff B.B."/>
            <person name="Steuernagel B."/>
            <person name="Mayer K.F."/>
            <person name="Olsen O.A."/>
        </authorList>
    </citation>
    <scope>NUCLEOTIDE SEQUENCE [LARGE SCALE GENOMIC DNA]</scope>
    <source>
        <strain evidence="6">cv. AL8/78</strain>
    </source>
</reference>
<name>A0A453FTX9_AEGTS</name>
<dbReference type="InterPro" id="IPR019775">
    <property type="entry name" value="WD40_repeat_CS"/>
</dbReference>
<keyword evidence="1 3" id="KW-0853">WD repeat</keyword>
<proteinExistence type="predicted"/>
<dbReference type="SUPFAM" id="SSF50978">
    <property type="entry name" value="WD40 repeat-like"/>
    <property type="match status" value="1"/>
</dbReference>
<organism evidence="5 6">
    <name type="scientific">Aegilops tauschii subsp. strangulata</name>
    <name type="common">Goatgrass</name>
    <dbReference type="NCBI Taxonomy" id="200361"/>
    <lineage>
        <taxon>Eukaryota</taxon>
        <taxon>Viridiplantae</taxon>
        <taxon>Streptophyta</taxon>
        <taxon>Embryophyta</taxon>
        <taxon>Tracheophyta</taxon>
        <taxon>Spermatophyta</taxon>
        <taxon>Magnoliopsida</taxon>
        <taxon>Liliopsida</taxon>
        <taxon>Poales</taxon>
        <taxon>Poaceae</taxon>
        <taxon>BOP clade</taxon>
        <taxon>Pooideae</taxon>
        <taxon>Triticodae</taxon>
        <taxon>Triticeae</taxon>
        <taxon>Triticinae</taxon>
        <taxon>Aegilops</taxon>
    </lineage>
</organism>
<dbReference type="PANTHER" id="PTHR19854">
    <property type="entry name" value="TRANSDUCIN BETA-LIKE 3"/>
    <property type="match status" value="1"/>
</dbReference>
<feature type="region of interest" description="Disordered" evidence="4">
    <location>
        <begin position="164"/>
        <end position="187"/>
    </location>
</feature>